<evidence type="ECO:0000256" key="7">
    <source>
        <dbReference type="ARBA" id="ARBA00023242"/>
    </source>
</evidence>
<evidence type="ECO:0000256" key="6">
    <source>
        <dbReference type="ARBA" id="ARBA00023163"/>
    </source>
</evidence>
<dbReference type="CDD" id="cd12148">
    <property type="entry name" value="fungal_TF_MHR"/>
    <property type="match status" value="1"/>
</dbReference>
<protein>
    <submittedName>
        <fullName evidence="11">Fungal-specific transcription factor domain-containing protein</fullName>
    </submittedName>
</protein>
<organism evidence="11 12">
    <name type="scientific">Aspergillus leporis</name>
    <dbReference type="NCBI Taxonomy" id="41062"/>
    <lineage>
        <taxon>Eukaryota</taxon>
        <taxon>Fungi</taxon>
        <taxon>Dikarya</taxon>
        <taxon>Ascomycota</taxon>
        <taxon>Pezizomycotina</taxon>
        <taxon>Eurotiomycetes</taxon>
        <taxon>Eurotiomycetidae</taxon>
        <taxon>Eurotiales</taxon>
        <taxon>Aspergillaceae</taxon>
        <taxon>Aspergillus</taxon>
        <taxon>Aspergillus subgen. Circumdati</taxon>
    </lineage>
</organism>
<dbReference type="OrthoDB" id="10001928at2759"/>
<dbReference type="GO" id="GO:0005634">
    <property type="term" value="C:nucleus"/>
    <property type="evidence" value="ECO:0007669"/>
    <property type="project" value="UniProtKB-SubCell"/>
</dbReference>
<keyword evidence="7" id="KW-0539">Nucleus</keyword>
<dbReference type="InterPro" id="IPR036864">
    <property type="entry name" value="Zn2-C6_fun-type_DNA-bd_sf"/>
</dbReference>
<evidence type="ECO:0000256" key="2">
    <source>
        <dbReference type="ARBA" id="ARBA00022723"/>
    </source>
</evidence>
<evidence type="ECO:0000313" key="12">
    <source>
        <dbReference type="Proteomes" id="UP000326565"/>
    </source>
</evidence>
<evidence type="ECO:0000313" key="11">
    <source>
        <dbReference type="EMBL" id="KAB8073182.1"/>
    </source>
</evidence>
<proteinExistence type="predicted"/>
<feature type="compositionally biased region" description="Basic and acidic residues" evidence="9">
    <location>
        <begin position="597"/>
        <end position="610"/>
    </location>
</feature>
<accession>A0A5N5X1H0</accession>
<dbReference type="PROSITE" id="PS00463">
    <property type="entry name" value="ZN2_CY6_FUNGAL_1"/>
    <property type="match status" value="1"/>
</dbReference>
<dbReference type="CDD" id="cd00067">
    <property type="entry name" value="GAL4"/>
    <property type="match status" value="1"/>
</dbReference>
<name>A0A5N5X1H0_9EURO</name>
<gene>
    <name evidence="11" type="ORF">BDV29DRAFT_176011</name>
</gene>
<dbReference type="FunFam" id="4.10.240.10:FF:000007">
    <property type="entry name" value="C6 transcription factor FacB"/>
    <property type="match status" value="1"/>
</dbReference>
<keyword evidence="4" id="KW-0805">Transcription regulation</keyword>
<keyword evidence="5" id="KW-0238">DNA-binding</keyword>
<feature type="region of interest" description="Disordered" evidence="9">
    <location>
        <begin position="767"/>
        <end position="788"/>
    </location>
</feature>
<dbReference type="PANTHER" id="PTHR46910">
    <property type="entry name" value="TRANSCRIPTION FACTOR PDR1"/>
    <property type="match status" value="1"/>
</dbReference>
<dbReference type="SUPFAM" id="SSF57701">
    <property type="entry name" value="Zn2/Cys6 DNA-binding domain"/>
    <property type="match status" value="1"/>
</dbReference>
<keyword evidence="2" id="KW-0479">Metal-binding</keyword>
<feature type="compositionally biased region" description="Polar residues" evidence="9">
    <location>
        <begin position="642"/>
        <end position="667"/>
    </location>
</feature>
<evidence type="ECO:0000256" key="1">
    <source>
        <dbReference type="ARBA" id="ARBA00004123"/>
    </source>
</evidence>
<dbReference type="InterPro" id="IPR001138">
    <property type="entry name" value="Zn2Cys6_DnaBD"/>
</dbReference>
<dbReference type="GO" id="GO:0003677">
    <property type="term" value="F:DNA binding"/>
    <property type="evidence" value="ECO:0007669"/>
    <property type="project" value="UniProtKB-KW"/>
</dbReference>
<dbReference type="EMBL" id="ML732232">
    <property type="protein sequence ID" value="KAB8073182.1"/>
    <property type="molecule type" value="Genomic_DNA"/>
</dbReference>
<feature type="compositionally biased region" description="Polar residues" evidence="9">
    <location>
        <begin position="767"/>
        <end position="784"/>
    </location>
</feature>
<evidence type="ECO:0000256" key="4">
    <source>
        <dbReference type="ARBA" id="ARBA00023015"/>
    </source>
</evidence>
<comment type="subcellular location">
    <subcellularLocation>
        <location evidence="1">Nucleus</location>
    </subcellularLocation>
</comment>
<dbReference type="SMART" id="SM00066">
    <property type="entry name" value="GAL4"/>
    <property type="match status" value="1"/>
</dbReference>
<keyword evidence="3" id="KW-0862">Zinc</keyword>
<dbReference type="GO" id="GO:0008270">
    <property type="term" value="F:zinc ion binding"/>
    <property type="evidence" value="ECO:0007669"/>
    <property type="project" value="InterPro"/>
</dbReference>
<dbReference type="SMART" id="SM00906">
    <property type="entry name" value="Fungal_trans"/>
    <property type="match status" value="1"/>
</dbReference>
<keyword evidence="8" id="KW-0175">Coiled coil</keyword>
<dbReference type="Proteomes" id="UP000326565">
    <property type="component" value="Unassembled WGS sequence"/>
</dbReference>
<dbReference type="PANTHER" id="PTHR46910:SF12">
    <property type="entry name" value="REGULATORY PROTEIN CAT8"/>
    <property type="match status" value="1"/>
</dbReference>
<dbReference type="AlphaFoldDB" id="A0A5N5X1H0"/>
<evidence type="ECO:0000259" key="10">
    <source>
        <dbReference type="PROSITE" id="PS50048"/>
    </source>
</evidence>
<evidence type="ECO:0000256" key="8">
    <source>
        <dbReference type="SAM" id="Coils"/>
    </source>
</evidence>
<dbReference type="Pfam" id="PF00172">
    <property type="entry name" value="Zn_clus"/>
    <property type="match status" value="1"/>
</dbReference>
<dbReference type="GO" id="GO:0006351">
    <property type="term" value="P:DNA-templated transcription"/>
    <property type="evidence" value="ECO:0007669"/>
    <property type="project" value="InterPro"/>
</dbReference>
<evidence type="ECO:0000256" key="5">
    <source>
        <dbReference type="ARBA" id="ARBA00023125"/>
    </source>
</evidence>
<dbReference type="CDD" id="cd15485">
    <property type="entry name" value="ZIP_Cat8"/>
    <property type="match status" value="1"/>
</dbReference>
<dbReference type="InterPro" id="IPR007219">
    <property type="entry name" value="XnlR_reg_dom"/>
</dbReference>
<keyword evidence="12" id="KW-1185">Reference proteome</keyword>
<keyword evidence="6" id="KW-0804">Transcription</keyword>
<feature type="coiled-coil region" evidence="8">
    <location>
        <begin position="67"/>
        <end position="101"/>
    </location>
</feature>
<feature type="domain" description="Zn(2)-C6 fungal-type" evidence="10">
    <location>
        <begin position="23"/>
        <end position="53"/>
    </location>
</feature>
<dbReference type="GO" id="GO:0009893">
    <property type="term" value="P:positive regulation of metabolic process"/>
    <property type="evidence" value="ECO:0007669"/>
    <property type="project" value="UniProtKB-ARBA"/>
</dbReference>
<sequence length="857" mass="94349">MPGILPMKVIKVGSSAQSRIAQACDRCRSKKIRCDGVHPCCTQCANVGFECKTSDKLSRRAFPRGYTESLEERVRALEAEVRDLKNLLDEKDEKIDVLSRIHSFAPSSQQRAATSIQSSSKSVKSSAPDTSVGVIQVQDLSQSSESTEATGVAVIRGYSDAFTNRLMDQGRLPPNISTKALTASPPAISTSRTDQVIKTAPRLVSDQLINIFFQEWAPLYPVVHRPTILKAYEQYLSNTEILQGGKHNMAQLNLIFGIAALASVTRTNQEPAFFEDNWSSVLESLSGDVSIPTLQCYVLAQMYCMTKGDYTGLLRYRGFAVNICHQLRLHQSQKRYSSNPLVAETRKKVFWCQYVVDRFAAALTGLPILLREENIRTEYPEDIDDENVTETGFLPTLPGESTRISSAIALFAAARILNKALEDLYPSDGGYDIPVSKVRLVAGQLDEWVKNLPSHLRLEFLQDKPSTNVTSSRSPLLSLVYYFVRSLIHRPAVCFGEEQIRSPSALAVSDCSKRIVQILQLLDERRLCLSVSINRRELVYSSGLGLLWQNLGLKRDSKLVKESQKLLTAIIDQLESESSHAAAEFSTLAGTLVSLESSKRASSDKPREMSPPEPKPSKSPKKQLQALKSRLAATAGFGQPPKQDSPSRRNTISGASPHITQRQIRSSSWASLPAPEDLHMPGDTVYYPSHPLGYDHSHILSSSVPSDAPHGAITMSDWEFVLGDMDRGYSNIFTGIYGGKECGDDNGPFASLTAEYAHKPLPVSQNDLQGLSPEAWSSSSNSDVPTAREMAAPQSVLSYSDESMGSTEDAVPYNNLRLSPEEQPNLMGPFRGVVIPAAEDNVTDFGLINGWDRRLAV</sequence>
<evidence type="ECO:0000256" key="3">
    <source>
        <dbReference type="ARBA" id="ARBA00022833"/>
    </source>
</evidence>
<dbReference type="GO" id="GO:0000981">
    <property type="term" value="F:DNA-binding transcription factor activity, RNA polymerase II-specific"/>
    <property type="evidence" value="ECO:0007669"/>
    <property type="project" value="InterPro"/>
</dbReference>
<dbReference type="Gene3D" id="4.10.240.10">
    <property type="entry name" value="Zn(2)-C6 fungal-type DNA-binding domain"/>
    <property type="match status" value="1"/>
</dbReference>
<evidence type="ECO:0000256" key="9">
    <source>
        <dbReference type="SAM" id="MobiDB-lite"/>
    </source>
</evidence>
<feature type="region of interest" description="Disordered" evidence="9">
    <location>
        <begin position="596"/>
        <end position="667"/>
    </location>
</feature>
<dbReference type="PROSITE" id="PS50048">
    <property type="entry name" value="ZN2_CY6_FUNGAL_2"/>
    <property type="match status" value="1"/>
</dbReference>
<dbReference type="Pfam" id="PF04082">
    <property type="entry name" value="Fungal_trans"/>
    <property type="match status" value="1"/>
</dbReference>
<dbReference type="InterPro" id="IPR050987">
    <property type="entry name" value="AtrR-like"/>
</dbReference>
<feature type="region of interest" description="Disordered" evidence="9">
    <location>
        <begin position="109"/>
        <end position="128"/>
    </location>
</feature>
<reference evidence="11 12" key="1">
    <citation type="submission" date="2019-04" db="EMBL/GenBank/DDBJ databases">
        <title>Friends and foes A comparative genomics study of 23 Aspergillus species from section Flavi.</title>
        <authorList>
            <consortium name="DOE Joint Genome Institute"/>
            <person name="Kjaerbolling I."/>
            <person name="Vesth T."/>
            <person name="Frisvad J.C."/>
            <person name="Nybo J.L."/>
            <person name="Theobald S."/>
            <person name="Kildgaard S."/>
            <person name="Isbrandt T."/>
            <person name="Kuo A."/>
            <person name="Sato A."/>
            <person name="Lyhne E.K."/>
            <person name="Kogle M.E."/>
            <person name="Wiebenga A."/>
            <person name="Kun R.S."/>
            <person name="Lubbers R.J."/>
            <person name="Makela M.R."/>
            <person name="Barry K."/>
            <person name="Chovatia M."/>
            <person name="Clum A."/>
            <person name="Daum C."/>
            <person name="Haridas S."/>
            <person name="He G."/>
            <person name="LaButti K."/>
            <person name="Lipzen A."/>
            <person name="Mondo S."/>
            <person name="Riley R."/>
            <person name="Salamov A."/>
            <person name="Simmons B.A."/>
            <person name="Magnuson J.K."/>
            <person name="Henrissat B."/>
            <person name="Mortensen U.H."/>
            <person name="Larsen T.O."/>
            <person name="Devries R.P."/>
            <person name="Grigoriev I.V."/>
            <person name="Machida M."/>
            <person name="Baker S.E."/>
            <person name="Andersen M.R."/>
        </authorList>
    </citation>
    <scope>NUCLEOTIDE SEQUENCE [LARGE SCALE GENOMIC DNA]</scope>
    <source>
        <strain evidence="11 12">CBS 151.66</strain>
    </source>
</reference>